<dbReference type="PROSITE" id="PS51681">
    <property type="entry name" value="SAM_MT_NNMT_PNMT_TEMT"/>
    <property type="match status" value="1"/>
</dbReference>
<proteinExistence type="inferred from homology"/>
<dbReference type="Pfam" id="PF01234">
    <property type="entry name" value="NNMT_PNMT_TEMT"/>
    <property type="match status" value="1"/>
</dbReference>
<gene>
    <name evidence="5" type="ORF">ACJMK2_039290</name>
</gene>
<comment type="similarity">
    <text evidence="1">Belongs to the class I-like SAM-binding methyltransferase superfamily. NNMT/PNMT/TEMT family.</text>
</comment>
<keyword evidence="4" id="KW-0949">S-adenosyl-L-methionine</keyword>
<dbReference type="SUPFAM" id="SSF53335">
    <property type="entry name" value="S-adenosyl-L-methionine-dependent methyltransferases"/>
    <property type="match status" value="1"/>
</dbReference>
<sequence>MSADKFIKQRSAPVDPFDPEKYIDAFYSNVAWHNDAEDSMKFFQDCLLEAFKEGTGLMSMEERQDLLREKVRNIVFCDITQPNPTASTVVDGVTFDAITCSNCLEVASFTLDDYAQSVRNICTLLKPGGYFVLEGCLEISFYRLGDQLYECYPIKENDLQDIVQKAGLEIISMKVLNYTPRPEEYYYTDCESVFAIVARKV</sequence>
<dbReference type="InterPro" id="IPR029063">
    <property type="entry name" value="SAM-dependent_MTases_sf"/>
</dbReference>
<accession>A0ABD3WES6</accession>
<evidence type="ECO:0000256" key="4">
    <source>
        <dbReference type="ARBA" id="ARBA00022691"/>
    </source>
</evidence>
<dbReference type="PANTHER" id="PTHR10867:SF17">
    <property type="entry name" value="NICOTINAMIDE N-METHYLTRANSFERASE"/>
    <property type="match status" value="1"/>
</dbReference>
<evidence type="ECO:0000256" key="3">
    <source>
        <dbReference type="ARBA" id="ARBA00022679"/>
    </source>
</evidence>
<dbReference type="GO" id="GO:0032259">
    <property type="term" value="P:methylation"/>
    <property type="evidence" value="ECO:0007669"/>
    <property type="project" value="UniProtKB-KW"/>
</dbReference>
<dbReference type="Gene3D" id="3.40.50.150">
    <property type="entry name" value="Vaccinia Virus protein VP39"/>
    <property type="match status" value="1"/>
</dbReference>
<keyword evidence="3" id="KW-0808">Transferase</keyword>
<keyword evidence="6" id="KW-1185">Reference proteome</keyword>
<dbReference type="AlphaFoldDB" id="A0ABD3WES6"/>
<name>A0ABD3WES6_SINWO</name>
<evidence type="ECO:0000256" key="2">
    <source>
        <dbReference type="ARBA" id="ARBA00022603"/>
    </source>
</evidence>
<evidence type="ECO:0008006" key="7">
    <source>
        <dbReference type="Google" id="ProtNLM"/>
    </source>
</evidence>
<evidence type="ECO:0000313" key="6">
    <source>
        <dbReference type="Proteomes" id="UP001634394"/>
    </source>
</evidence>
<evidence type="ECO:0000256" key="1">
    <source>
        <dbReference type="ARBA" id="ARBA00007996"/>
    </source>
</evidence>
<dbReference type="Proteomes" id="UP001634394">
    <property type="component" value="Unassembled WGS sequence"/>
</dbReference>
<dbReference type="EMBL" id="JBJQND010000007">
    <property type="protein sequence ID" value="KAL3871283.1"/>
    <property type="molecule type" value="Genomic_DNA"/>
</dbReference>
<dbReference type="PANTHER" id="PTHR10867">
    <property type="entry name" value="NNMT/PNMT/TEMT FAMILY MEMBER"/>
    <property type="match status" value="1"/>
</dbReference>
<evidence type="ECO:0000313" key="5">
    <source>
        <dbReference type="EMBL" id="KAL3871283.1"/>
    </source>
</evidence>
<reference evidence="5 6" key="1">
    <citation type="submission" date="2024-11" db="EMBL/GenBank/DDBJ databases">
        <title>Chromosome-level genome assembly of the freshwater bivalve Anodonta woodiana.</title>
        <authorList>
            <person name="Chen X."/>
        </authorList>
    </citation>
    <scope>NUCLEOTIDE SEQUENCE [LARGE SCALE GENOMIC DNA]</scope>
    <source>
        <strain evidence="5">MN2024</strain>
        <tissue evidence="5">Gills</tissue>
    </source>
</reference>
<comment type="caution">
    <text evidence="5">The sequence shown here is derived from an EMBL/GenBank/DDBJ whole genome shotgun (WGS) entry which is preliminary data.</text>
</comment>
<keyword evidence="2" id="KW-0489">Methyltransferase</keyword>
<protein>
    <recommendedName>
        <fullName evidence="7">Methyltransferase type 11 domain-containing protein</fullName>
    </recommendedName>
</protein>
<dbReference type="GO" id="GO:0008168">
    <property type="term" value="F:methyltransferase activity"/>
    <property type="evidence" value="ECO:0007669"/>
    <property type="project" value="UniProtKB-KW"/>
</dbReference>
<dbReference type="InterPro" id="IPR000940">
    <property type="entry name" value="NNMT_TEMT_trans"/>
</dbReference>
<organism evidence="5 6">
    <name type="scientific">Sinanodonta woodiana</name>
    <name type="common">Chinese pond mussel</name>
    <name type="synonym">Anodonta woodiana</name>
    <dbReference type="NCBI Taxonomy" id="1069815"/>
    <lineage>
        <taxon>Eukaryota</taxon>
        <taxon>Metazoa</taxon>
        <taxon>Spiralia</taxon>
        <taxon>Lophotrochozoa</taxon>
        <taxon>Mollusca</taxon>
        <taxon>Bivalvia</taxon>
        <taxon>Autobranchia</taxon>
        <taxon>Heteroconchia</taxon>
        <taxon>Palaeoheterodonta</taxon>
        <taxon>Unionida</taxon>
        <taxon>Unionoidea</taxon>
        <taxon>Unionidae</taxon>
        <taxon>Unioninae</taxon>
        <taxon>Sinanodonta</taxon>
    </lineage>
</organism>